<accession>A0A1W1WP03</accession>
<organism evidence="1 2">
    <name type="scientific">Sulfobacillus thermosulfidooxidans (strain DSM 9293 / VKM B-1269 / AT-1)</name>
    <dbReference type="NCBI Taxonomy" id="929705"/>
    <lineage>
        <taxon>Bacteria</taxon>
        <taxon>Bacillati</taxon>
        <taxon>Bacillota</taxon>
        <taxon>Clostridia</taxon>
        <taxon>Eubacteriales</taxon>
        <taxon>Clostridiales Family XVII. Incertae Sedis</taxon>
        <taxon>Sulfobacillus</taxon>
    </lineage>
</organism>
<evidence type="ECO:0000313" key="1">
    <source>
        <dbReference type="EMBL" id="SMC08037.1"/>
    </source>
</evidence>
<proteinExistence type="predicted"/>
<gene>
    <name evidence="1" type="ORF">SAMN00768000_3608</name>
</gene>
<sequence length="173" mass="19338">MNTSLTALTDFLVPYYDPPIIGWHDPDQQLWFVTAHPSHTSAACGVTRPHQLTPLLYPCPSFDAAWALLHALWRRDRRVVHPHDGAIVWGLSGNATPQSSPFTHLTWVPADSLVTAIRAGQWLAGHAFYHPDQGWLVSRLSHAAWTRGIRWDASRTQTRGFLTTSLSQEVSPS</sequence>
<dbReference type="RefSeq" id="WP_084662069.1">
    <property type="nucleotide sequence ID" value="NZ_FWWY01000002.1"/>
</dbReference>
<dbReference type="AlphaFoldDB" id="A0A1W1WP03"/>
<keyword evidence="2" id="KW-1185">Reference proteome</keyword>
<reference evidence="2" key="1">
    <citation type="submission" date="2017-04" db="EMBL/GenBank/DDBJ databases">
        <authorList>
            <person name="Varghese N."/>
            <person name="Submissions S."/>
        </authorList>
    </citation>
    <scope>NUCLEOTIDE SEQUENCE [LARGE SCALE GENOMIC DNA]</scope>
    <source>
        <strain evidence="2">DSM 9293</strain>
    </source>
</reference>
<dbReference type="Proteomes" id="UP000192660">
    <property type="component" value="Unassembled WGS sequence"/>
</dbReference>
<name>A0A1W1WP03_SULTA</name>
<dbReference type="EMBL" id="FWWY01000002">
    <property type="protein sequence ID" value="SMC08037.1"/>
    <property type="molecule type" value="Genomic_DNA"/>
</dbReference>
<protein>
    <submittedName>
        <fullName evidence="1">Uncharacterized protein</fullName>
    </submittedName>
</protein>
<evidence type="ECO:0000313" key="2">
    <source>
        <dbReference type="Proteomes" id="UP000192660"/>
    </source>
</evidence>